<gene>
    <name evidence="3" type="ORF">M0811_13486</name>
</gene>
<dbReference type="PROSITE" id="PS51886">
    <property type="entry name" value="TLDC"/>
    <property type="match status" value="1"/>
</dbReference>
<dbReference type="SMART" id="SM00584">
    <property type="entry name" value="TLDc"/>
    <property type="match status" value="1"/>
</dbReference>
<organism evidence="3 4">
    <name type="scientific">Anaeramoeba ignava</name>
    <name type="common">Anaerobic marine amoeba</name>
    <dbReference type="NCBI Taxonomy" id="1746090"/>
    <lineage>
        <taxon>Eukaryota</taxon>
        <taxon>Metamonada</taxon>
        <taxon>Anaeramoebidae</taxon>
        <taxon>Anaeramoeba</taxon>
    </lineage>
</organism>
<sequence length="390" mass="46371">MDNNNNNNQIENANQNENENEMKNLEKKNLFNLTKEEIIKFIQFKQEKKEIFQFDFFQFLNNWIEKRNQRLKGKEKEKEKEKGIEKKRLFHSFFSLFDKDSISKQDFDKLKQFDFFPKSFLVDIQNKVIQDNQKEIEKKEKENQQMKIEIEEKWKKEVEDKNKEIEDKWKKEIEEKWKKEVEDMKPIFDKYRDQYQKDLEYEKKMKELQKIFSDSEIVQDIEYVKKLQEWINDNDFFSKMKKGFSAKRDGFNSQNWHKAVDGKGKTLVIIKTKDNFIFGGFTQVGFKSGNPGYINDSNAFIFSLRNDKGDRIPAKFTYKQSSAIYSYLSCGPQFGNGDFGLSSNLQPGYSNIGCSYNLPNGITQGTDSGKSYLAGSYDKWVVDELESYFI</sequence>
<dbReference type="Proteomes" id="UP001149090">
    <property type="component" value="Unassembled WGS sequence"/>
</dbReference>
<evidence type="ECO:0000256" key="1">
    <source>
        <dbReference type="SAM" id="Coils"/>
    </source>
</evidence>
<dbReference type="Pfam" id="PF07534">
    <property type="entry name" value="TLD"/>
    <property type="match status" value="1"/>
</dbReference>
<dbReference type="PANTHER" id="PTHR23354:SF122">
    <property type="entry name" value="GTPASE-ACTIVATING PROTEIN SKYWALKER"/>
    <property type="match status" value="1"/>
</dbReference>
<keyword evidence="1" id="KW-0175">Coiled coil</keyword>
<name>A0A9Q0R494_ANAIG</name>
<proteinExistence type="predicted"/>
<comment type="caution">
    <text evidence="3">The sequence shown here is derived from an EMBL/GenBank/DDBJ whole genome shotgun (WGS) entry which is preliminary data.</text>
</comment>
<keyword evidence="4" id="KW-1185">Reference proteome</keyword>
<reference evidence="3" key="1">
    <citation type="submission" date="2022-10" db="EMBL/GenBank/DDBJ databases">
        <title>Novel sulphate-reducing endosymbionts in the free-living metamonad Anaeramoeba.</title>
        <authorList>
            <person name="Jerlstrom-Hultqvist J."/>
            <person name="Cepicka I."/>
            <person name="Gallot-Lavallee L."/>
            <person name="Salas-Leiva D."/>
            <person name="Curtis B.A."/>
            <person name="Zahonova K."/>
            <person name="Pipaliya S."/>
            <person name="Dacks J."/>
            <person name="Roger A.J."/>
        </authorList>
    </citation>
    <scope>NUCLEOTIDE SEQUENCE</scope>
    <source>
        <strain evidence="3">BMAN</strain>
    </source>
</reference>
<dbReference type="PANTHER" id="PTHR23354">
    <property type="entry name" value="NUCLEOLAR PROTEIN 7/ESTROGEN RECEPTOR COACTIVATOR-RELATED"/>
    <property type="match status" value="1"/>
</dbReference>
<dbReference type="InterPro" id="IPR006571">
    <property type="entry name" value="TLDc_dom"/>
</dbReference>
<dbReference type="OrthoDB" id="5953547at2759"/>
<dbReference type="AlphaFoldDB" id="A0A9Q0R494"/>
<feature type="coiled-coil region" evidence="1">
    <location>
        <begin position="122"/>
        <end position="175"/>
    </location>
</feature>
<feature type="domain" description="TLDc" evidence="2">
    <location>
        <begin position="217"/>
        <end position="390"/>
    </location>
</feature>
<accession>A0A9Q0R494</accession>
<evidence type="ECO:0000313" key="4">
    <source>
        <dbReference type="Proteomes" id="UP001149090"/>
    </source>
</evidence>
<protein>
    <submittedName>
        <fullName evidence="3">Pep-cterm sorting domain-containing protein</fullName>
    </submittedName>
</protein>
<evidence type="ECO:0000313" key="3">
    <source>
        <dbReference type="EMBL" id="KAJ5066549.1"/>
    </source>
</evidence>
<dbReference type="EMBL" id="JAPDFW010000140">
    <property type="protein sequence ID" value="KAJ5066549.1"/>
    <property type="molecule type" value="Genomic_DNA"/>
</dbReference>
<evidence type="ECO:0000259" key="2">
    <source>
        <dbReference type="PROSITE" id="PS51886"/>
    </source>
</evidence>